<evidence type="ECO:0000313" key="6">
    <source>
        <dbReference type="EMBL" id="CAL5990220.1"/>
    </source>
</evidence>
<evidence type="ECO:0000313" key="7">
    <source>
        <dbReference type="EMBL" id="CAL5990224.1"/>
    </source>
</evidence>
<comment type="caution">
    <text evidence="4">The sequence shown here is derived from an EMBL/GenBank/DDBJ whole genome shotgun (WGS) entry which is preliminary data.</text>
</comment>
<proteinExistence type="predicted"/>
<dbReference type="EMBL" id="CATOUU010000777">
    <property type="protein sequence ID" value="CAI9947584.1"/>
    <property type="molecule type" value="Genomic_DNA"/>
</dbReference>
<reference evidence="5 9" key="2">
    <citation type="submission" date="2024-07" db="EMBL/GenBank/DDBJ databases">
        <authorList>
            <person name="Akdeniz Z."/>
        </authorList>
    </citation>
    <scope>NUCLEOTIDE SEQUENCE [LARGE SCALE GENOMIC DNA]</scope>
</reference>
<organism evidence="4">
    <name type="scientific">Hexamita inflata</name>
    <dbReference type="NCBI Taxonomy" id="28002"/>
    <lineage>
        <taxon>Eukaryota</taxon>
        <taxon>Metamonada</taxon>
        <taxon>Diplomonadida</taxon>
        <taxon>Hexamitidae</taxon>
        <taxon>Hexamitinae</taxon>
        <taxon>Hexamita</taxon>
    </lineage>
</organism>
<accession>A0AA86Q7S4</accession>
<dbReference type="EMBL" id="CAXDID020000587">
    <property type="protein sequence ID" value="CAL6104773.1"/>
    <property type="molecule type" value="Genomic_DNA"/>
</dbReference>
<dbReference type="EMBL" id="CATOUU010000248">
    <property type="protein sequence ID" value="CAI9922482.1"/>
    <property type="molecule type" value="Genomic_DNA"/>
</dbReference>
<dbReference type="AlphaFoldDB" id="A0AA86Q7S4"/>
<evidence type="ECO:0000313" key="2">
    <source>
        <dbReference type="EMBL" id="CAI9922482.1"/>
    </source>
</evidence>
<evidence type="ECO:0000313" key="5">
    <source>
        <dbReference type="EMBL" id="CAL5990216.1"/>
    </source>
</evidence>
<dbReference type="EMBL" id="CATOUU010000248">
    <property type="protein sequence ID" value="CAI9922484.1"/>
    <property type="molecule type" value="Genomic_DNA"/>
</dbReference>
<name>A0AA86Q7S4_9EUKA</name>
<protein>
    <submittedName>
        <fullName evidence="5">Hypothetical_protein</fullName>
    </submittedName>
</protein>
<dbReference type="EMBL" id="CAXDID020000024">
    <property type="protein sequence ID" value="CAL5990220.1"/>
    <property type="molecule type" value="Genomic_DNA"/>
</dbReference>
<evidence type="ECO:0000313" key="3">
    <source>
        <dbReference type="EMBL" id="CAI9922484.1"/>
    </source>
</evidence>
<dbReference type="EMBL" id="CAXDID020000024">
    <property type="protein sequence ID" value="CAL5990224.1"/>
    <property type="molecule type" value="Genomic_DNA"/>
</dbReference>
<evidence type="ECO:0000313" key="8">
    <source>
        <dbReference type="EMBL" id="CAL6104773.1"/>
    </source>
</evidence>
<dbReference type="EMBL" id="CAXDID020000024">
    <property type="protein sequence ID" value="CAL5990216.1"/>
    <property type="molecule type" value="Genomic_DNA"/>
</dbReference>
<dbReference type="Proteomes" id="UP001642409">
    <property type="component" value="Unassembled WGS sequence"/>
</dbReference>
<reference evidence="4" key="1">
    <citation type="submission" date="2023-06" db="EMBL/GenBank/DDBJ databases">
        <authorList>
            <person name="Kurt Z."/>
        </authorList>
    </citation>
    <scope>NUCLEOTIDE SEQUENCE</scope>
</reference>
<sequence>MTIEMVPYFTTVSKKYLCEKQSSAHFLSLKVIGFMKSTSNYRANLGMQERANLNMFLNSYGIKCNQYAFLCRYNELAHVILPDKYKNSGFAHKCNQLKVITPNCAVQNQSYL</sequence>
<evidence type="ECO:0000313" key="4">
    <source>
        <dbReference type="EMBL" id="CAI9947584.1"/>
    </source>
</evidence>
<evidence type="ECO:0000313" key="9">
    <source>
        <dbReference type="Proteomes" id="UP001642409"/>
    </source>
</evidence>
<gene>
    <name evidence="1" type="ORF">HINF_LOCUS10125</name>
    <name evidence="2" type="ORF">HINF_LOCUS10127</name>
    <name evidence="3" type="ORF">HINF_LOCUS10129</name>
    <name evidence="5" type="ORF">HINF_LOCUS11243</name>
    <name evidence="6" type="ORF">HINF_LOCUS11245</name>
    <name evidence="7" type="ORF">HINF_LOCUS11247</name>
    <name evidence="4" type="ORF">HINF_LOCUS35229</name>
    <name evidence="8" type="ORF">HINF_LOCUS72944</name>
</gene>
<dbReference type="EMBL" id="CATOUU010000248">
    <property type="protein sequence ID" value="CAI9922480.1"/>
    <property type="molecule type" value="Genomic_DNA"/>
</dbReference>
<evidence type="ECO:0000313" key="1">
    <source>
        <dbReference type="EMBL" id="CAI9922480.1"/>
    </source>
</evidence>
<keyword evidence="9" id="KW-1185">Reference proteome</keyword>